<evidence type="ECO:0000259" key="1">
    <source>
        <dbReference type="PROSITE" id="PS51788"/>
    </source>
</evidence>
<name>A0A8R1Z816_PRIPA</name>
<dbReference type="EnsemblMetazoa" id="PPA46759.1">
    <property type="protein sequence ID" value="PPA46759.1"/>
    <property type="gene ID" value="WBGene00304538"/>
</dbReference>
<protein>
    <recommendedName>
        <fullName evidence="1">CULT domain-containing protein</fullName>
    </recommendedName>
</protein>
<gene>
    <name evidence="2" type="primary">WBGene00304538</name>
</gene>
<dbReference type="PROSITE" id="PS51788">
    <property type="entry name" value="CULT"/>
    <property type="match status" value="1"/>
</dbReference>
<accession>A0A8R1Z816</accession>
<dbReference type="AlphaFoldDB" id="A0A8R1Z816"/>
<dbReference type="InterPro" id="IPR034750">
    <property type="entry name" value="CULT"/>
</dbReference>
<evidence type="ECO:0000313" key="2">
    <source>
        <dbReference type="EnsemblMetazoa" id="PPA46759.1"/>
    </source>
</evidence>
<dbReference type="Gene3D" id="2.170.150.20">
    <property type="entry name" value="Peptide methionine sulfoxide reductase"/>
    <property type="match status" value="1"/>
</dbReference>
<dbReference type="Proteomes" id="UP000005239">
    <property type="component" value="Unassembled WGS sequence"/>
</dbReference>
<sequence>ASGRRSIMDDSDSDDSEEDLRMVFQLDEDAEAPPIEEDDPSLPLYDTDNRHSYVYQDATGPVYFSYKVMNPLDNGHELNGVHTSFHNFPLSLGDEVPYLKLAVEDNRVIKLVIEQGSYMISINCGEADSYAVACWLRDRSKAEDTAQFSMIDAVALEVISHADMDQDGELKKIAVCRVVGRVRLNRVMKSLTGLIFSDGVVTAPNTSQSFELATLSRADLALSPRKKEKQLHHVLSVNSRLVMQYSTSASIDRLFSVMTWIPNDVLEDIKKKEQWRVATFLMRSLPLDRTIHHILIKINSTDAQISILDSIDYSTLQGSCLSCDHELFRISDVVYLKPWASSAVFVNPAEYMFDTVILRHTIASPFGILDNSFSWFEGYGWRHIMCRGECHNHLGWRFESKTLRPSTFCALQRGRFRLVSDEIKLILDRYDCDAVHPNRFFRKRLRQ</sequence>
<dbReference type="CDD" id="cd15777">
    <property type="entry name" value="CRBN_C_like"/>
    <property type="match status" value="1"/>
</dbReference>
<proteinExistence type="predicted"/>
<dbReference type="OrthoDB" id="267517at2759"/>
<feature type="domain" description="CULT" evidence="1">
    <location>
        <begin position="315"/>
        <end position="420"/>
    </location>
</feature>
<organism evidence="2 3">
    <name type="scientific">Pristionchus pacificus</name>
    <name type="common">Parasitic nematode worm</name>
    <dbReference type="NCBI Taxonomy" id="54126"/>
    <lineage>
        <taxon>Eukaryota</taxon>
        <taxon>Metazoa</taxon>
        <taxon>Ecdysozoa</taxon>
        <taxon>Nematoda</taxon>
        <taxon>Chromadorea</taxon>
        <taxon>Rhabditida</taxon>
        <taxon>Rhabditina</taxon>
        <taxon>Diplogasteromorpha</taxon>
        <taxon>Diplogasteroidea</taxon>
        <taxon>Neodiplogasteridae</taxon>
        <taxon>Pristionchus</taxon>
    </lineage>
</organism>
<reference evidence="2" key="2">
    <citation type="submission" date="2022-06" db="UniProtKB">
        <authorList>
            <consortium name="EnsemblMetazoa"/>
        </authorList>
    </citation>
    <scope>IDENTIFICATION</scope>
    <source>
        <strain evidence="2">PS312</strain>
    </source>
</reference>
<keyword evidence="3" id="KW-1185">Reference proteome</keyword>
<evidence type="ECO:0000313" key="3">
    <source>
        <dbReference type="Proteomes" id="UP000005239"/>
    </source>
</evidence>
<reference evidence="3" key="1">
    <citation type="journal article" date="2008" name="Nat. Genet.">
        <title>The Pristionchus pacificus genome provides a unique perspective on nematode lifestyle and parasitism.</title>
        <authorList>
            <person name="Dieterich C."/>
            <person name="Clifton S.W."/>
            <person name="Schuster L.N."/>
            <person name="Chinwalla A."/>
            <person name="Delehaunty K."/>
            <person name="Dinkelacker I."/>
            <person name="Fulton L."/>
            <person name="Fulton R."/>
            <person name="Godfrey J."/>
            <person name="Minx P."/>
            <person name="Mitreva M."/>
            <person name="Roeseler W."/>
            <person name="Tian H."/>
            <person name="Witte H."/>
            <person name="Yang S.P."/>
            <person name="Wilson R.K."/>
            <person name="Sommer R.J."/>
        </authorList>
    </citation>
    <scope>NUCLEOTIDE SEQUENCE [LARGE SCALE GENOMIC DNA]</scope>
    <source>
        <strain evidence="3">PS312</strain>
    </source>
</reference>